<dbReference type="RefSeq" id="WP_016572488.1">
    <property type="nucleotide sequence ID" value="NZ_BHXC01000006.1"/>
</dbReference>
<name>A0A401QV78_STRNR</name>
<proteinExistence type="predicted"/>
<accession>A0A401QV78</accession>
<dbReference type="PANTHER" id="PTHR35754">
    <property type="entry name" value="ATP SYNTHASE SUBUNIT B"/>
    <property type="match status" value="1"/>
</dbReference>
<dbReference type="PANTHER" id="PTHR35754:SF2">
    <property type="entry name" value="ATP SYNTHASE SUBUNIT B"/>
    <property type="match status" value="1"/>
</dbReference>
<gene>
    <name evidence="1" type="ORF">SALB_01968</name>
</gene>
<evidence type="ECO:0000313" key="1">
    <source>
        <dbReference type="EMBL" id="GCB89294.1"/>
    </source>
</evidence>
<reference evidence="1 2" key="1">
    <citation type="journal article" date="2019" name="Microbiol. Resour. Announc.">
        <title>Draft Genome Sequence of the Most Traditional epsilon-Poly-l-Lysine Producer, Streptomyces albulus NBRC14147.</title>
        <authorList>
            <person name="Yamanaka K."/>
            <person name="Hamano Y."/>
        </authorList>
    </citation>
    <scope>NUCLEOTIDE SEQUENCE [LARGE SCALE GENOMIC DNA]</scope>
    <source>
        <strain evidence="1 2">NBRC 14147</strain>
    </source>
</reference>
<sequence length="283" mass="32159">MATHAIRAKELPRERALVETTARTLGRHLKGAWEVPSKAARIFKDYAVDLYFPANRLSVPQRLRCSIPLLLVEYLVYRVDSVAERAKDVDLDAARNDDYDKLHRYKARFESLLRRAHAHNAVVAREIENGERYVRLENKVTSSRTVDHADVLRLAELRPSDVRLLHGMTFALLGRPGDPALLKLLWPVEVLADIGNDLSHYHQDVASGQFNTYAAFVKLYGAAAPERIRAEIARYERMFLDELAGFPRGRQAELRALATRRYRPLTAVVPDALPAARPHAERP</sequence>
<organism evidence="1 2">
    <name type="scientific">Streptomyces noursei</name>
    <name type="common">Streptomyces albulus</name>
    <dbReference type="NCBI Taxonomy" id="1971"/>
    <lineage>
        <taxon>Bacteria</taxon>
        <taxon>Bacillati</taxon>
        <taxon>Actinomycetota</taxon>
        <taxon>Actinomycetes</taxon>
        <taxon>Kitasatosporales</taxon>
        <taxon>Streptomycetaceae</taxon>
        <taxon>Streptomyces</taxon>
    </lineage>
</organism>
<protein>
    <submittedName>
        <fullName evidence="1">Uncharacterized protein</fullName>
    </submittedName>
</protein>
<dbReference type="EMBL" id="BHXC01000006">
    <property type="protein sequence ID" value="GCB89294.1"/>
    <property type="molecule type" value="Genomic_DNA"/>
</dbReference>
<evidence type="ECO:0000313" key="2">
    <source>
        <dbReference type="Proteomes" id="UP000288351"/>
    </source>
</evidence>
<comment type="caution">
    <text evidence="1">The sequence shown here is derived from an EMBL/GenBank/DDBJ whole genome shotgun (WGS) entry which is preliminary data.</text>
</comment>
<dbReference type="AlphaFoldDB" id="A0A401QV78"/>
<dbReference type="Proteomes" id="UP000288351">
    <property type="component" value="Unassembled WGS sequence"/>
</dbReference>